<reference evidence="6" key="1">
    <citation type="journal article" date="2021" name="Nat. Commun.">
        <title>Genetic determinants of endophytism in the Arabidopsis root mycobiome.</title>
        <authorList>
            <person name="Mesny F."/>
            <person name="Miyauchi S."/>
            <person name="Thiergart T."/>
            <person name="Pickel B."/>
            <person name="Atanasova L."/>
            <person name="Karlsson M."/>
            <person name="Huettel B."/>
            <person name="Barry K.W."/>
            <person name="Haridas S."/>
            <person name="Chen C."/>
            <person name="Bauer D."/>
            <person name="Andreopoulos W."/>
            <person name="Pangilinan J."/>
            <person name="LaButti K."/>
            <person name="Riley R."/>
            <person name="Lipzen A."/>
            <person name="Clum A."/>
            <person name="Drula E."/>
            <person name="Henrissat B."/>
            <person name="Kohler A."/>
            <person name="Grigoriev I.V."/>
            <person name="Martin F.M."/>
            <person name="Hacquard S."/>
        </authorList>
    </citation>
    <scope>NUCLEOTIDE SEQUENCE</scope>
    <source>
        <strain evidence="6">MPI-CAGE-AT-0016</strain>
    </source>
</reference>
<evidence type="ECO:0000256" key="3">
    <source>
        <dbReference type="ARBA" id="ARBA00022827"/>
    </source>
</evidence>
<dbReference type="PANTHER" id="PTHR47178">
    <property type="entry name" value="MONOOXYGENASE, FAD-BINDING"/>
    <property type="match status" value="1"/>
</dbReference>
<evidence type="ECO:0000256" key="2">
    <source>
        <dbReference type="ARBA" id="ARBA00022630"/>
    </source>
</evidence>
<evidence type="ECO:0000313" key="6">
    <source>
        <dbReference type="EMBL" id="KAH7357679.1"/>
    </source>
</evidence>
<name>A0A8K0X0I9_9PEZI</name>
<evidence type="ECO:0000256" key="4">
    <source>
        <dbReference type="ARBA" id="ARBA00023002"/>
    </source>
</evidence>
<dbReference type="SUPFAM" id="SSF51905">
    <property type="entry name" value="FAD/NAD(P)-binding domain"/>
    <property type="match status" value="1"/>
</dbReference>
<keyword evidence="4" id="KW-0560">Oxidoreductase</keyword>
<dbReference type="PANTHER" id="PTHR47178:SF6">
    <property type="entry name" value="FAD-BINDING DOMAIN-CONTAINING PROTEIN"/>
    <property type="match status" value="1"/>
</dbReference>
<dbReference type="AlphaFoldDB" id="A0A8K0X0I9"/>
<proteinExistence type="predicted"/>
<evidence type="ECO:0000256" key="5">
    <source>
        <dbReference type="ARBA" id="ARBA00023033"/>
    </source>
</evidence>
<dbReference type="Gene3D" id="3.50.50.60">
    <property type="entry name" value="FAD/NAD(P)-binding domain"/>
    <property type="match status" value="2"/>
</dbReference>
<keyword evidence="5" id="KW-0503">Monooxygenase</keyword>
<evidence type="ECO:0000313" key="7">
    <source>
        <dbReference type="Proteomes" id="UP000813385"/>
    </source>
</evidence>
<gene>
    <name evidence="6" type="ORF">B0T11DRAFT_298893</name>
</gene>
<keyword evidence="3" id="KW-0274">FAD</keyword>
<dbReference type="GO" id="GO:0004497">
    <property type="term" value="F:monooxygenase activity"/>
    <property type="evidence" value="ECO:0007669"/>
    <property type="project" value="UniProtKB-KW"/>
</dbReference>
<evidence type="ECO:0000256" key="1">
    <source>
        <dbReference type="ARBA" id="ARBA00001974"/>
    </source>
</evidence>
<dbReference type="OrthoDB" id="47494at2759"/>
<dbReference type="Proteomes" id="UP000813385">
    <property type="component" value="Unassembled WGS sequence"/>
</dbReference>
<dbReference type="EMBL" id="JAGPXD010000004">
    <property type="protein sequence ID" value="KAH7357679.1"/>
    <property type="molecule type" value="Genomic_DNA"/>
</dbReference>
<organism evidence="6 7">
    <name type="scientific">Plectosphaerella cucumerina</name>
    <dbReference type="NCBI Taxonomy" id="40658"/>
    <lineage>
        <taxon>Eukaryota</taxon>
        <taxon>Fungi</taxon>
        <taxon>Dikarya</taxon>
        <taxon>Ascomycota</taxon>
        <taxon>Pezizomycotina</taxon>
        <taxon>Sordariomycetes</taxon>
        <taxon>Hypocreomycetidae</taxon>
        <taxon>Glomerellales</taxon>
        <taxon>Plectosphaerellaceae</taxon>
        <taxon>Plectosphaerella</taxon>
    </lineage>
</organism>
<keyword evidence="2" id="KW-0285">Flavoprotein</keyword>
<evidence type="ECO:0008006" key="8">
    <source>
        <dbReference type="Google" id="ProtNLM"/>
    </source>
</evidence>
<accession>A0A8K0X0I9</accession>
<sequence>MGSDMNKTPHVLILGAGLERATTYGKKAERIEEREDGVVIYFADGTSATGDVVVDADSVYSRAAISSARKDVEYMLFIGLDSVSDDGKTGNYYWDLIWPCEDGDRDDYWDLKPEFRKVVDRTPEYMVLVPGLYFYVCLIDELPAGRVTILGDAAHAMPSFRGKGGC</sequence>
<keyword evidence="7" id="KW-1185">Reference proteome</keyword>
<dbReference type="InterPro" id="IPR036188">
    <property type="entry name" value="FAD/NAD-bd_sf"/>
</dbReference>
<comment type="caution">
    <text evidence="6">The sequence shown here is derived from an EMBL/GenBank/DDBJ whole genome shotgun (WGS) entry which is preliminary data.</text>
</comment>
<protein>
    <recommendedName>
        <fullName evidence="8">FAD-binding domain-containing protein</fullName>
    </recommendedName>
</protein>
<comment type="cofactor">
    <cofactor evidence="1">
        <name>FAD</name>
        <dbReference type="ChEBI" id="CHEBI:57692"/>
    </cofactor>
</comment>